<dbReference type="AlphaFoldDB" id="A0A177B5Q7"/>
<sequence length="200" mass="22853">MKIDVCVLKKLSKLKICLASSSPRRKEILEKLNLKFEIVSSNYEDRAFEKIDDPIDYVLDRAEGKLDDVLSNGNKWDIVISADTIVIKDEIIYEKPTDATDALRILKSLNNRQHKVVTAVCIATKYEKIKFHEITQVYFSNFTEEFLQEYIESGEYVGKAGGYGIQGYGAILIEKIIGDYYNVVGFPINAIIRNLKQLNF</sequence>
<gene>
    <name evidence="3" type="ORF">A3Q56_02671</name>
</gene>
<evidence type="ECO:0000256" key="2">
    <source>
        <dbReference type="ARBA" id="ARBA00022801"/>
    </source>
</evidence>
<comment type="cofactor">
    <cofactor evidence="1">
        <name>a divalent metal cation</name>
        <dbReference type="ChEBI" id="CHEBI:60240"/>
    </cofactor>
</comment>
<dbReference type="SUPFAM" id="SSF52972">
    <property type="entry name" value="ITPase-like"/>
    <property type="match status" value="1"/>
</dbReference>
<dbReference type="PANTHER" id="PTHR43213:SF5">
    <property type="entry name" value="BIFUNCTIONAL DTTP_UTP PYROPHOSPHATASE_METHYLTRANSFERASE PROTEIN-RELATED"/>
    <property type="match status" value="1"/>
</dbReference>
<keyword evidence="2" id="KW-0378">Hydrolase</keyword>
<organism evidence="3 4">
    <name type="scientific">Intoshia linei</name>
    <dbReference type="NCBI Taxonomy" id="1819745"/>
    <lineage>
        <taxon>Eukaryota</taxon>
        <taxon>Metazoa</taxon>
        <taxon>Spiralia</taxon>
        <taxon>Lophotrochozoa</taxon>
        <taxon>Mesozoa</taxon>
        <taxon>Orthonectida</taxon>
        <taxon>Rhopaluridae</taxon>
        <taxon>Intoshia</taxon>
    </lineage>
</organism>
<name>A0A177B5Q7_9BILA</name>
<dbReference type="CDD" id="cd00555">
    <property type="entry name" value="Maf"/>
    <property type="match status" value="1"/>
</dbReference>
<reference evidence="3 4" key="1">
    <citation type="submission" date="2016-04" db="EMBL/GenBank/DDBJ databases">
        <title>The genome of Intoshia linei affirms orthonectids as highly simplified spiralians.</title>
        <authorList>
            <person name="Mikhailov K.V."/>
            <person name="Slusarev G.S."/>
            <person name="Nikitin M.A."/>
            <person name="Logacheva M.D."/>
            <person name="Penin A."/>
            <person name="Aleoshin V."/>
            <person name="Panchin Y.V."/>
        </authorList>
    </citation>
    <scope>NUCLEOTIDE SEQUENCE [LARGE SCALE GENOMIC DNA]</scope>
    <source>
        <strain evidence="3">Intl2013</strain>
        <tissue evidence="3">Whole animal</tissue>
    </source>
</reference>
<dbReference type="PIRSF" id="PIRSF006305">
    <property type="entry name" value="Maf"/>
    <property type="match status" value="1"/>
</dbReference>
<evidence type="ECO:0000256" key="1">
    <source>
        <dbReference type="ARBA" id="ARBA00001968"/>
    </source>
</evidence>
<dbReference type="EMBL" id="LWCA01000256">
    <property type="protein sequence ID" value="OAF69605.1"/>
    <property type="molecule type" value="Genomic_DNA"/>
</dbReference>
<dbReference type="InterPro" id="IPR029001">
    <property type="entry name" value="ITPase-like_fam"/>
</dbReference>
<dbReference type="NCBIfam" id="TIGR00172">
    <property type="entry name" value="maf"/>
    <property type="match status" value="1"/>
</dbReference>
<proteinExistence type="inferred from homology"/>
<keyword evidence="4" id="KW-1185">Reference proteome</keyword>
<evidence type="ECO:0000313" key="4">
    <source>
        <dbReference type="Proteomes" id="UP000078046"/>
    </source>
</evidence>
<dbReference type="HAMAP" id="MF_00528">
    <property type="entry name" value="Maf"/>
    <property type="match status" value="1"/>
</dbReference>
<protein>
    <submittedName>
        <fullName evidence="3">Uncharacterized protein</fullName>
    </submittedName>
</protein>
<dbReference type="InterPro" id="IPR003697">
    <property type="entry name" value="Maf-like"/>
</dbReference>
<comment type="caution">
    <text evidence="3">The sequence shown here is derived from an EMBL/GenBank/DDBJ whole genome shotgun (WGS) entry which is preliminary data.</text>
</comment>
<evidence type="ECO:0000313" key="3">
    <source>
        <dbReference type="EMBL" id="OAF69605.1"/>
    </source>
</evidence>
<dbReference type="Proteomes" id="UP000078046">
    <property type="component" value="Unassembled WGS sequence"/>
</dbReference>
<dbReference type="GO" id="GO:0047429">
    <property type="term" value="F:nucleoside triphosphate diphosphatase activity"/>
    <property type="evidence" value="ECO:0007669"/>
    <property type="project" value="InterPro"/>
</dbReference>
<dbReference type="OrthoDB" id="10267058at2759"/>
<dbReference type="PANTHER" id="PTHR43213">
    <property type="entry name" value="BIFUNCTIONAL DTTP/UTP PYROPHOSPHATASE/METHYLTRANSFERASE PROTEIN-RELATED"/>
    <property type="match status" value="1"/>
</dbReference>
<dbReference type="Gene3D" id="3.90.950.10">
    <property type="match status" value="1"/>
</dbReference>
<accession>A0A177B5Q7</accession>
<dbReference type="Pfam" id="PF02545">
    <property type="entry name" value="Maf"/>
    <property type="match status" value="1"/>
</dbReference>